<comment type="caution">
    <text evidence="14">Lacks conserved residue(s) required for the propagation of feature annotation.</text>
</comment>
<feature type="binding site" evidence="14 15">
    <location>
        <begin position="21"/>
        <end position="23"/>
    </location>
    <ligand>
        <name>substrate</name>
    </ligand>
</feature>
<evidence type="ECO:0000256" key="12">
    <source>
        <dbReference type="ARBA" id="ARBA00022840"/>
    </source>
</evidence>
<evidence type="ECO:0000256" key="7">
    <source>
        <dbReference type="ARBA" id="ARBA00016471"/>
    </source>
</evidence>
<reference evidence="18 19" key="1">
    <citation type="submission" date="2016-08" db="EMBL/GenBank/DDBJ databases">
        <title>Complete genome sequence of Acinetobacter baylyi strain GFJ2.</title>
        <authorList>
            <person name="Tabata M."/>
            <person name="Kuboki S."/>
            <person name="Gibu N."/>
            <person name="Kinouchi Y."/>
            <person name="Vangnai A."/>
            <person name="Kasai D."/>
            <person name="Fukuda M."/>
        </authorList>
    </citation>
    <scope>NUCLEOTIDE SEQUENCE [LARGE SCALE GENOMIC DNA]</scope>
    <source>
        <strain evidence="18 19">GFJ2</strain>
    </source>
</reference>
<evidence type="ECO:0000256" key="10">
    <source>
        <dbReference type="ARBA" id="ARBA00022741"/>
    </source>
</evidence>
<evidence type="ECO:0000256" key="16">
    <source>
        <dbReference type="PIRSR" id="PIRSR000724-2"/>
    </source>
</evidence>
<dbReference type="PRINTS" id="PR00477">
    <property type="entry name" value="PHGLYCKINASE"/>
</dbReference>
<dbReference type="GO" id="GO:0004618">
    <property type="term" value="F:phosphoglycerate kinase activity"/>
    <property type="evidence" value="ECO:0007669"/>
    <property type="project" value="UniProtKB-UniRule"/>
</dbReference>
<evidence type="ECO:0000256" key="8">
    <source>
        <dbReference type="ARBA" id="ARBA00022490"/>
    </source>
</evidence>
<dbReference type="KEGG" id="asol:BEN76_05705"/>
<dbReference type="EMBL" id="CP016896">
    <property type="protein sequence ID" value="APV35541.1"/>
    <property type="molecule type" value="Genomic_DNA"/>
</dbReference>
<dbReference type="GO" id="GO:0005829">
    <property type="term" value="C:cytosol"/>
    <property type="evidence" value="ECO:0007669"/>
    <property type="project" value="TreeGrafter"/>
</dbReference>
<dbReference type="GO" id="GO:0005524">
    <property type="term" value="F:ATP binding"/>
    <property type="evidence" value="ECO:0007669"/>
    <property type="project" value="UniProtKB-KW"/>
</dbReference>
<evidence type="ECO:0000256" key="5">
    <source>
        <dbReference type="ARBA" id="ARBA00011245"/>
    </source>
</evidence>
<comment type="similarity">
    <text evidence="4 14 17">Belongs to the phosphoglycerate kinase family.</text>
</comment>
<comment type="pathway">
    <text evidence="3 14">Carbohydrate degradation; glycolysis; pyruvate from D-glyceraldehyde 3-phosphate: step 2/5.</text>
</comment>
<evidence type="ECO:0000256" key="1">
    <source>
        <dbReference type="ARBA" id="ARBA00000642"/>
    </source>
</evidence>
<keyword evidence="9 14" id="KW-0808">Transferase</keyword>
<dbReference type="PANTHER" id="PTHR11406:SF23">
    <property type="entry name" value="PHOSPHOGLYCERATE KINASE 1, CHLOROPLASTIC-RELATED"/>
    <property type="match status" value="1"/>
</dbReference>
<evidence type="ECO:0000313" key="18">
    <source>
        <dbReference type="EMBL" id="APV35541.1"/>
    </source>
</evidence>
<feature type="binding site" evidence="14">
    <location>
        <position position="146"/>
    </location>
    <ligand>
        <name>substrate</name>
    </ligand>
</feature>
<dbReference type="AlphaFoldDB" id="A0A1P8EH54"/>
<comment type="subcellular location">
    <subcellularLocation>
        <location evidence="2 14">Cytoplasm</location>
    </subcellularLocation>
</comment>
<sequence length="395" mass="41244">MNFKRMTDLDLNTKRVLIREDLNVPVKNGQITSDARLRAALPTIQAALAQGAAVMVCSHLGRPVEGEPKAEQSLAPVAEYLSKALGQEVKLLTDYLEGVEVASGQVVLLENVRFNHGEKKNNPELAQKYAALCDVFVMDAFGTAHRAEASTEGVARFAPVAAAGPLLAAELDALGRAMETPEKPMVAIVAGSKVSTKLDVLNSLSTICDQLIVGGGIANTFLAAAGYNVGKSLYEADLIETAKSIAAKVSVPLPTDVVVADASQIHFDDFLGSLASAQATIKPVSDVADNDMILDVGPDTAKAFAKILEASKTILWNGPVGVFEVDQFGEGTKALSTAIAESAGFSIAGGGDTLAAIDKYNVADKISYISTGGGAFLEFVEGKTLPAVAVLLERA</sequence>
<dbReference type="InterPro" id="IPR036043">
    <property type="entry name" value="Phosphoglycerate_kinase_sf"/>
</dbReference>
<evidence type="ECO:0000256" key="6">
    <source>
        <dbReference type="ARBA" id="ARBA00013061"/>
    </source>
</evidence>
<dbReference type="Pfam" id="PF00162">
    <property type="entry name" value="PGK"/>
    <property type="match status" value="1"/>
</dbReference>
<feature type="binding site" evidence="15">
    <location>
        <position position="36"/>
    </location>
    <ligand>
        <name>(2R)-3-phosphoglycerate</name>
        <dbReference type="ChEBI" id="CHEBI:58272"/>
    </ligand>
</feature>
<dbReference type="PROSITE" id="PS00111">
    <property type="entry name" value="PGLYCERATE_KINASE"/>
    <property type="match status" value="1"/>
</dbReference>
<name>A0A1P8EH54_9GAMM</name>
<evidence type="ECO:0000256" key="4">
    <source>
        <dbReference type="ARBA" id="ARBA00008982"/>
    </source>
</evidence>
<evidence type="ECO:0000256" key="2">
    <source>
        <dbReference type="ARBA" id="ARBA00004496"/>
    </source>
</evidence>
<dbReference type="InterPro" id="IPR015824">
    <property type="entry name" value="Phosphoglycerate_kinase_N"/>
</dbReference>
<gene>
    <name evidence="14" type="primary">pgk</name>
    <name evidence="18" type="ORF">BEN76_05705</name>
</gene>
<feature type="binding site" evidence="15">
    <location>
        <position position="146"/>
    </location>
    <ligand>
        <name>(2R)-3-phosphoglycerate</name>
        <dbReference type="ChEBI" id="CHEBI:58272"/>
    </ligand>
</feature>
<feature type="binding site" evidence="14 15">
    <location>
        <begin position="59"/>
        <end position="62"/>
    </location>
    <ligand>
        <name>substrate</name>
    </ligand>
</feature>
<proteinExistence type="inferred from homology"/>
<dbReference type="InterPro" id="IPR001576">
    <property type="entry name" value="Phosphoglycerate_kinase"/>
</dbReference>
<evidence type="ECO:0000256" key="17">
    <source>
        <dbReference type="RuleBase" id="RU000532"/>
    </source>
</evidence>
<evidence type="ECO:0000256" key="14">
    <source>
        <dbReference type="HAMAP-Rule" id="MF_00145"/>
    </source>
</evidence>
<feature type="binding site" evidence="14">
    <location>
        <position position="36"/>
    </location>
    <ligand>
        <name>substrate</name>
    </ligand>
</feature>
<keyword evidence="11 14" id="KW-0418">Kinase</keyword>
<dbReference type="Proteomes" id="UP000185674">
    <property type="component" value="Chromosome"/>
</dbReference>
<dbReference type="RefSeq" id="WP_004947159.1">
    <property type="nucleotide sequence ID" value="NZ_BKPK01000005.1"/>
</dbReference>
<dbReference type="HAMAP" id="MF_00145">
    <property type="entry name" value="Phosphoglyc_kinase"/>
    <property type="match status" value="1"/>
</dbReference>
<dbReference type="InterPro" id="IPR015911">
    <property type="entry name" value="Phosphoglycerate_kinase_CS"/>
</dbReference>
<evidence type="ECO:0000256" key="15">
    <source>
        <dbReference type="PIRSR" id="PIRSR000724-1"/>
    </source>
</evidence>
<dbReference type="STRING" id="487316.BEN76_05705"/>
<dbReference type="GO" id="GO:0006096">
    <property type="term" value="P:glycolytic process"/>
    <property type="evidence" value="ECO:0007669"/>
    <property type="project" value="UniProtKB-UniRule"/>
</dbReference>
<dbReference type="PANTHER" id="PTHR11406">
    <property type="entry name" value="PHOSPHOGLYCERATE KINASE"/>
    <property type="match status" value="1"/>
</dbReference>
<evidence type="ECO:0000256" key="3">
    <source>
        <dbReference type="ARBA" id="ARBA00004838"/>
    </source>
</evidence>
<evidence type="ECO:0000256" key="9">
    <source>
        <dbReference type="ARBA" id="ARBA00022679"/>
    </source>
</evidence>
<feature type="binding site" evidence="14 16">
    <location>
        <begin position="350"/>
        <end position="353"/>
    </location>
    <ligand>
        <name>ATP</name>
        <dbReference type="ChEBI" id="CHEBI:30616"/>
    </ligand>
</feature>
<feature type="binding site" evidence="15">
    <location>
        <position position="113"/>
    </location>
    <ligand>
        <name>(2R)-3-phosphoglycerate</name>
        <dbReference type="ChEBI" id="CHEBI:58272"/>
    </ligand>
</feature>
<dbReference type="UniPathway" id="UPA00109">
    <property type="reaction ID" value="UER00185"/>
</dbReference>
<evidence type="ECO:0000313" key="19">
    <source>
        <dbReference type="Proteomes" id="UP000185674"/>
    </source>
</evidence>
<dbReference type="GO" id="GO:0006094">
    <property type="term" value="P:gluconeogenesis"/>
    <property type="evidence" value="ECO:0007669"/>
    <property type="project" value="TreeGrafter"/>
</dbReference>
<keyword evidence="13 14" id="KW-0324">Glycolysis</keyword>
<organism evidence="18 19">
    <name type="scientific">Acinetobacter soli</name>
    <dbReference type="NCBI Taxonomy" id="487316"/>
    <lineage>
        <taxon>Bacteria</taxon>
        <taxon>Pseudomonadati</taxon>
        <taxon>Pseudomonadota</taxon>
        <taxon>Gammaproteobacteria</taxon>
        <taxon>Moraxellales</taxon>
        <taxon>Moraxellaceae</taxon>
        <taxon>Acinetobacter</taxon>
    </lineage>
</organism>
<dbReference type="FunFam" id="3.40.50.1260:FF:000001">
    <property type="entry name" value="Phosphoglycerate kinase"/>
    <property type="match status" value="1"/>
</dbReference>
<feature type="binding site" evidence="14">
    <location>
        <position position="113"/>
    </location>
    <ligand>
        <name>substrate</name>
    </ligand>
</feature>
<feature type="binding site" evidence="14 16">
    <location>
        <position position="197"/>
    </location>
    <ligand>
        <name>ATP</name>
        <dbReference type="ChEBI" id="CHEBI:30616"/>
    </ligand>
</feature>
<dbReference type="GO" id="GO:0043531">
    <property type="term" value="F:ADP binding"/>
    <property type="evidence" value="ECO:0007669"/>
    <property type="project" value="TreeGrafter"/>
</dbReference>
<dbReference type="SUPFAM" id="SSF53748">
    <property type="entry name" value="Phosphoglycerate kinase"/>
    <property type="match status" value="1"/>
</dbReference>
<evidence type="ECO:0000256" key="11">
    <source>
        <dbReference type="ARBA" id="ARBA00022777"/>
    </source>
</evidence>
<protein>
    <recommendedName>
        <fullName evidence="7 14">Phosphoglycerate kinase</fullName>
        <ecNumber evidence="6 14">2.7.2.3</ecNumber>
    </recommendedName>
</protein>
<dbReference type="eggNOG" id="COG0126">
    <property type="taxonomic scope" value="Bacteria"/>
</dbReference>
<comment type="subunit">
    <text evidence="5 14">Monomer.</text>
</comment>
<keyword evidence="12 14" id="KW-0067">ATP-binding</keyword>
<keyword evidence="8 14" id="KW-0963">Cytoplasm</keyword>
<dbReference type="EC" id="2.7.2.3" evidence="6 14"/>
<comment type="catalytic activity">
    <reaction evidence="1 14 17">
        <text>(2R)-3-phosphoglycerate + ATP = (2R)-3-phospho-glyceroyl phosphate + ADP</text>
        <dbReference type="Rhea" id="RHEA:14801"/>
        <dbReference type="ChEBI" id="CHEBI:30616"/>
        <dbReference type="ChEBI" id="CHEBI:57604"/>
        <dbReference type="ChEBI" id="CHEBI:58272"/>
        <dbReference type="ChEBI" id="CHEBI:456216"/>
        <dbReference type="EC" id="2.7.2.3"/>
    </reaction>
</comment>
<dbReference type="Gene3D" id="3.40.50.1260">
    <property type="entry name" value="Phosphoglycerate kinase, N-terminal domain"/>
    <property type="match status" value="2"/>
</dbReference>
<keyword evidence="10 14" id="KW-0547">Nucleotide-binding</keyword>
<evidence type="ECO:0000256" key="13">
    <source>
        <dbReference type="ARBA" id="ARBA00023152"/>
    </source>
</evidence>
<accession>A0A1P8EH54</accession>
<dbReference type="FunFam" id="3.40.50.1260:FF:000002">
    <property type="entry name" value="Phosphoglycerate kinase"/>
    <property type="match status" value="1"/>
</dbReference>
<dbReference type="PIRSF" id="PIRSF000724">
    <property type="entry name" value="Pgk"/>
    <property type="match status" value="1"/>
</dbReference>
<feature type="binding site" evidence="14 16">
    <location>
        <position position="324"/>
    </location>
    <ligand>
        <name>ATP</name>
        <dbReference type="ChEBI" id="CHEBI:30616"/>
    </ligand>
</feature>